<dbReference type="EMBL" id="BPLR01010094">
    <property type="protein sequence ID" value="GIY36824.1"/>
    <property type="molecule type" value="Genomic_DNA"/>
</dbReference>
<dbReference type="SUPFAM" id="SSF48452">
    <property type="entry name" value="TPR-like"/>
    <property type="match status" value="1"/>
</dbReference>
<proteinExistence type="predicted"/>
<sequence>MPHIYTIADSLRSGISSSRSGSGIRNSSLFLLSKNRAKAKATLLLPCRPSSDGCRSICRAADIVWFVFVKEIHHLEIQKILLLTMPALKTAVSKPFSKEILTKGYGFHTPQDGSVCKIKVIADEKHIITDLDDSNEKELVVGDVDEPIDRIIEDCIRTMKEEEICCLKFDHPFLHSDFIIPKDEIKTDINSATENANVECDNDSKDPLEADVGSEKLEEIKLETTEELVEETLGDAKDSPCSVVEIQFQLLSYTREPEIWEMSVTEKWRRASYHKQRGLELYSRGAYQYAFRRFGLTLKYVISLEHDVPSGQEEGMDIKGLKLSCYLNVAACQMRHHNYESVVINSTKALSMQSNNAKALYRRGAAYLQLQEYEKAKEDLTAAQQLEPKNQAVAKQLQLLKCQVQKLNQYYASAMKKLFT</sequence>
<dbReference type="PROSITE" id="PS50005">
    <property type="entry name" value="TPR"/>
    <property type="match status" value="1"/>
</dbReference>
<dbReference type="InterPro" id="IPR011990">
    <property type="entry name" value="TPR-like_helical_dom_sf"/>
</dbReference>
<keyword evidence="2" id="KW-0413">Isomerase</keyword>
<dbReference type="InterPro" id="IPR019734">
    <property type="entry name" value="TPR_rpt"/>
</dbReference>
<comment type="caution">
    <text evidence="2">The sequence shown here is derived from an EMBL/GenBank/DDBJ whole genome shotgun (WGS) entry which is preliminary data.</text>
</comment>
<accession>A0AAV4SU71</accession>
<dbReference type="PANTHER" id="PTHR46512:SF10">
    <property type="entry name" value="FK506-BINDING PROTEIN-LIKE"/>
    <property type="match status" value="1"/>
</dbReference>
<evidence type="ECO:0000313" key="3">
    <source>
        <dbReference type="Proteomes" id="UP001054945"/>
    </source>
</evidence>
<dbReference type="PANTHER" id="PTHR46512">
    <property type="entry name" value="PEPTIDYLPROLYL ISOMERASE"/>
    <property type="match status" value="1"/>
</dbReference>
<feature type="repeat" description="TPR" evidence="1">
    <location>
        <begin position="357"/>
        <end position="390"/>
    </location>
</feature>
<dbReference type="Proteomes" id="UP001054945">
    <property type="component" value="Unassembled WGS sequence"/>
</dbReference>
<dbReference type="Gene3D" id="1.25.40.10">
    <property type="entry name" value="Tetratricopeptide repeat domain"/>
    <property type="match status" value="1"/>
</dbReference>
<dbReference type="AlphaFoldDB" id="A0AAV4SU71"/>
<keyword evidence="3" id="KW-1185">Reference proteome</keyword>
<protein>
    <submittedName>
        <fullName evidence="2">Peptidyl-prolyl cis-trans isomerase FKBP4</fullName>
    </submittedName>
</protein>
<gene>
    <name evidence="2" type="primary">FKBP4</name>
    <name evidence="2" type="ORF">CEXT_154901</name>
</gene>
<dbReference type="SMART" id="SM00028">
    <property type="entry name" value="TPR"/>
    <property type="match status" value="2"/>
</dbReference>
<dbReference type="GO" id="GO:0016853">
    <property type="term" value="F:isomerase activity"/>
    <property type="evidence" value="ECO:0007669"/>
    <property type="project" value="UniProtKB-KW"/>
</dbReference>
<dbReference type="InterPro" id="IPR050754">
    <property type="entry name" value="FKBP4/5/8-like"/>
</dbReference>
<reference evidence="2 3" key="1">
    <citation type="submission" date="2021-06" db="EMBL/GenBank/DDBJ databases">
        <title>Caerostris extrusa draft genome.</title>
        <authorList>
            <person name="Kono N."/>
            <person name="Arakawa K."/>
        </authorList>
    </citation>
    <scope>NUCLEOTIDE SEQUENCE [LARGE SCALE GENOMIC DNA]</scope>
</reference>
<organism evidence="2 3">
    <name type="scientific">Caerostris extrusa</name>
    <name type="common">Bark spider</name>
    <name type="synonym">Caerostris bankana</name>
    <dbReference type="NCBI Taxonomy" id="172846"/>
    <lineage>
        <taxon>Eukaryota</taxon>
        <taxon>Metazoa</taxon>
        <taxon>Ecdysozoa</taxon>
        <taxon>Arthropoda</taxon>
        <taxon>Chelicerata</taxon>
        <taxon>Arachnida</taxon>
        <taxon>Araneae</taxon>
        <taxon>Araneomorphae</taxon>
        <taxon>Entelegynae</taxon>
        <taxon>Araneoidea</taxon>
        <taxon>Araneidae</taxon>
        <taxon>Caerostris</taxon>
    </lineage>
</organism>
<evidence type="ECO:0000313" key="2">
    <source>
        <dbReference type="EMBL" id="GIY36824.1"/>
    </source>
</evidence>
<evidence type="ECO:0000256" key="1">
    <source>
        <dbReference type="PROSITE-ProRule" id="PRU00339"/>
    </source>
</evidence>
<keyword evidence="1" id="KW-0802">TPR repeat</keyword>
<name>A0AAV4SU71_CAEEX</name>
<dbReference type="Pfam" id="PF00515">
    <property type="entry name" value="TPR_1"/>
    <property type="match status" value="1"/>
</dbReference>
<dbReference type="PROSITE" id="PS50293">
    <property type="entry name" value="TPR_REGION"/>
    <property type="match status" value="1"/>
</dbReference>